<gene>
    <name evidence="1" type="ORF">DHETER_LOCUS2166</name>
</gene>
<organism evidence="1 2">
    <name type="scientific">Dentiscutata heterogama</name>
    <dbReference type="NCBI Taxonomy" id="1316150"/>
    <lineage>
        <taxon>Eukaryota</taxon>
        <taxon>Fungi</taxon>
        <taxon>Fungi incertae sedis</taxon>
        <taxon>Mucoromycota</taxon>
        <taxon>Glomeromycotina</taxon>
        <taxon>Glomeromycetes</taxon>
        <taxon>Diversisporales</taxon>
        <taxon>Gigasporaceae</taxon>
        <taxon>Dentiscutata</taxon>
    </lineage>
</organism>
<protein>
    <submittedName>
        <fullName evidence="1">11200_t:CDS:1</fullName>
    </submittedName>
</protein>
<keyword evidence="2" id="KW-1185">Reference proteome</keyword>
<sequence>MHNHGGPTIVDLPANIIQNKYEWRCLDISTTPLHVKDCNNVPSQTIFMVDLFQQSYEDCAKPIQILGPGETILAWNMDDNTLLMNSSYYAKNTEWCYTDSNFEDSVLIHPYGRPTECLSAPIIDGDPVTVIPCLVPTVEQIQGITWSFLMAPK</sequence>
<evidence type="ECO:0000313" key="1">
    <source>
        <dbReference type="EMBL" id="CAG8481976.1"/>
    </source>
</evidence>
<comment type="caution">
    <text evidence="1">The sequence shown here is derived from an EMBL/GenBank/DDBJ whole genome shotgun (WGS) entry which is preliminary data.</text>
</comment>
<dbReference type="Proteomes" id="UP000789702">
    <property type="component" value="Unassembled WGS sequence"/>
</dbReference>
<dbReference type="EMBL" id="CAJVPU010001486">
    <property type="protein sequence ID" value="CAG8481976.1"/>
    <property type="molecule type" value="Genomic_DNA"/>
</dbReference>
<accession>A0ACA9KM38</accession>
<evidence type="ECO:0000313" key="2">
    <source>
        <dbReference type="Proteomes" id="UP000789702"/>
    </source>
</evidence>
<proteinExistence type="predicted"/>
<name>A0ACA9KM38_9GLOM</name>
<reference evidence="1" key="1">
    <citation type="submission" date="2021-06" db="EMBL/GenBank/DDBJ databases">
        <authorList>
            <person name="Kallberg Y."/>
            <person name="Tangrot J."/>
            <person name="Rosling A."/>
        </authorList>
    </citation>
    <scope>NUCLEOTIDE SEQUENCE</scope>
    <source>
        <strain evidence="1">IL203A</strain>
    </source>
</reference>